<name>A0A1H1U236_9GAMM</name>
<dbReference type="HAMAP" id="MF_01603">
    <property type="entry name" value="HldE"/>
    <property type="match status" value="1"/>
</dbReference>
<dbReference type="NCBIfam" id="TIGR02198">
    <property type="entry name" value="rfaE_dom_I"/>
    <property type="match status" value="1"/>
</dbReference>
<dbReference type="GO" id="GO:0033785">
    <property type="term" value="F:heptose 7-phosphate kinase activity"/>
    <property type="evidence" value="ECO:0007669"/>
    <property type="project" value="UniProtKB-UniRule"/>
</dbReference>
<evidence type="ECO:0000256" key="16">
    <source>
        <dbReference type="HAMAP-Rule" id="MF_01603"/>
    </source>
</evidence>
<dbReference type="Proteomes" id="UP000243426">
    <property type="component" value="Chromosome I"/>
</dbReference>
<dbReference type="PANTHER" id="PTHR46969">
    <property type="entry name" value="BIFUNCTIONAL PROTEIN HLDE"/>
    <property type="match status" value="1"/>
</dbReference>
<comment type="function">
    <text evidence="2 16">Catalyzes the ADP transfer from ATP to D-glycero-beta-D-manno-heptose 1-phosphate, yielding ADP-D-glycero-beta-D-manno-heptose.</text>
</comment>
<feature type="active site" evidence="16">
    <location>
        <position position="267"/>
    </location>
</feature>
<dbReference type="GO" id="GO:0005829">
    <property type="term" value="C:cytosol"/>
    <property type="evidence" value="ECO:0007669"/>
    <property type="project" value="TreeGrafter"/>
</dbReference>
<dbReference type="EC" id="2.7.7.70" evidence="16"/>
<protein>
    <recommendedName>
        <fullName evidence="16">Bifunctional protein HldE</fullName>
    </recommendedName>
    <domain>
        <recommendedName>
            <fullName evidence="16">D-beta-D-heptose 7-phosphate kinase</fullName>
            <ecNumber evidence="16">2.7.1.167</ecNumber>
        </recommendedName>
        <alternativeName>
            <fullName evidence="16">D-beta-D-heptose 7-phosphotransferase</fullName>
        </alternativeName>
        <alternativeName>
            <fullName evidence="16">D-glycero-beta-D-manno-heptose-7-phosphate kinase</fullName>
        </alternativeName>
    </domain>
    <domain>
        <recommendedName>
            <fullName evidence="16">D-beta-D-heptose 1-phosphate adenylyltransferase</fullName>
            <ecNumber evidence="16">2.7.7.70</ecNumber>
        </recommendedName>
        <alternativeName>
            <fullName evidence="16">D-glycero-beta-D-manno-heptose 1-phosphate adenylyltransferase</fullName>
        </alternativeName>
    </domain>
</protein>
<dbReference type="InterPro" id="IPR014729">
    <property type="entry name" value="Rossmann-like_a/b/a_fold"/>
</dbReference>
<keyword evidence="20" id="KW-1185">Reference proteome</keyword>
<sequence length="484" mass="51488">MSDAMKLTMPRFDSAPVLVVGDVMLDRYWHGPTHRISPEAPVPVVKVDQMEDRPGGAGNVALNIAALGAPAWLVGVTGADEAADSLQQRLNAAGVYCAFQAHPEQPTITKLRVMSRHQQLLRLDFEQPFETDGAAVLERVKGLLDQVKVVILSDYGKGALVNHQALISLAREHNLPVLADPKGKDFSIYRGATLITPNLAEFEAVVGVCSTEQELVDRGMALIEELDLEALLVTRSEQGMTLLRRGEVEMHLPARAREVFDVTGAGDTVISTLATALAAGESLPNAVGLANLAAGIVIGKLGTAAISAPELRRAVQHEQGAGLGVLSAEQLIVAVEDARAHGERIVFTNGCFDIVHAGHVGYLEEARSQGDRLIVAINDDASVTRLKGPGRPINAVERRMTVLAGLGAVDWVVSFPEDTPEVLLEQLRPDVLVKGGDYGIDQVVGASIVQAYGGEVKVLKFVDSCSTTAIVEKIREQGADAGSV</sequence>
<accession>A0A1H1U236</accession>
<keyword evidence="6 16" id="KW-0548">Nucleotidyltransferase</keyword>
<feature type="domain" description="Carbohydrate kinase PfkB" evidence="17">
    <location>
        <begin position="17"/>
        <end position="307"/>
    </location>
</feature>
<dbReference type="Pfam" id="PF01467">
    <property type="entry name" value="CTP_transf_like"/>
    <property type="match status" value="1"/>
</dbReference>
<dbReference type="NCBIfam" id="TIGR02199">
    <property type="entry name" value="rfaE_dom_II"/>
    <property type="match status" value="1"/>
</dbReference>
<dbReference type="InterPro" id="IPR002173">
    <property type="entry name" value="Carboh/pur_kinase_PfkB_CS"/>
</dbReference>
<comment type="catalytic activity">
    <reaction evidence="13 16">
        <text>D-glycero-beta-D-manno-heptose 7-phosphate + ATP = D-glycero-beta-D-manno-heptose 1,7-bisphosphate + ADP + H(+)</text>
        <dbReference type="Rhea" id="RHEA:27473"/>
        <dbReference type="ChEBI" id="CHEBI:15378"/>
        <dbReference type="ChEBI" id="CHEBI:30616"/>
        <dbReference type="ChEBI" id="CHEBI:60204"/>
        <dbReference type="ChEBI" id="CHEBI:60208"/>
        <dbReference type="ChEBI" id="CHEBI:456216"/>
        <dbReference type="EC" id="2.7.1.167"/>
    </reaction>
</comment>
<evidence type="ECO:0000256" key="13">
    <source>
        <dbReference type="ARBA" id="ARBA00052873"/>
    </source>
</evidence>
<keyword evidence="9 16" id="KW-0067">ATP-binding</keyword>
<evidence type="ECO:0000256" key="3">
    <source>
        <dbReference type="ARBA" id="ARBA00004713"/>
    </source>
</evidence>
<dbReference type="UniPathway" id="UPA00958"/>
<comment type="catalytic activity">
    <reaction evidence="12 16">
        <text>D-glycero-beta-D-manno-heptose 1-phosphate + ATP + H(+) = ADP-D-glycero-beta-D-manno-heptose + diphosphate</text>
        <dbReference type="Rhea" id="RHEA:27465"/>
        <dbReference type="ChEBI" id="CHEBI:15378"/>
        <dbReference type="ChEBI" id="CHEBI:30616"/>
        <dbReference type="ChEBI" id="CHEBI:33019"/>
        <dbReference type="ChEBI" id="CHEBI:59967"/>
        <dbReference type="ChEBI" id="CHEBI:61593"/>
        <dbReference type="EC" id="2.7.7.70"/>
    </reaction>
</comment>
<dbReference type="FunFam" id="3.40.50.620:FF:000028">
    <property type="entry name" value="Bifunctional protein HldE"/>
    <property type="match status" value="1"/>
</dbReference>
<feature type="region of interest" description="Ribokinase" evidence="16">
    <location>
        <begin position="1"/>
        <end position="321"/>
    </location>
</feature>
<dbReference type="AlphaFoldDB" id="A0A1H1U236"/>
<evidence type="ECO:0000256" key="10">
    <source>
        <dbReference type="ARBA" id="ARBA00023268"/>
    </source>
</evidence>
<comment type="pathway">
    <text evidence="16">Nucleotide-sugar biosynthesis; ADP-L-glycero-beta-D-manno-heptose biosynthesis; ADP-L-glycero-beta-D-manno-heptose from D-glycero-beta-D-manno-heptose 7-phosphate: step 3/4.</text>
</comment>
<dbReference type="InterPro" id="IPR023030">
    <property type="entry name" value="Bifunc_HldE"/>
</dbReference>
<comment type="pathway">
    <text evidence="3">Bacterial outer membrane biogenesis; LPS core biosynthesis.</text>
</comment>
<comment type="pathway">
    <text evidence="16">Nucleotide-sugar biosynthesis; ADP-L-glycero-beta-D-manno-heptose biosynthesis; ADP-L-glycero-beta-D-manno-heptose from D-glycero-beta-D-manno-heptose 7-phosphate: step 1/4.</text>
</comment>
<dbReference type="UniPathway" id="UPA00356">
    <property type="reaction ID" value="UER00437"/>
</dbReference>
<reference evidence="20" key="1">
    <citation type="submission" date="2016-10" db="EMBL/GenBank/DDBJ databases">
        <authorList>
            <person name="Varghese N."/>
            <person name="Submissions S."/>
        </authorList>
    </citation>
    <scope>NUCLEOTIDE SEQUENCE [LARGE SCALE GENOMIC DNA]</scope>
    <source>
        <strain evidence="20">2SM5</strain>
    </source>
</reference>
<dbReference type="SUPFAM" id="SSF52374">
    <property type="entry name" value="Nucleotidylyl transferase"/>
    <property type="match status" value="1"/>
</dbReference>
<evidence type="ECO:0000256" key="1">
    <source>
        <dbReference type="ARBA" id="ARBA00002319"/>
    </source>
</evidence>
<evidence type="ECO:0000256" key="11">
    <source>
        <dbReference type="ARBA" id="ARBA00023277"/>
    </source>
</evidence>
<dbReference type="InterPro" id="IPR004821">
    <property type="entry name" value="Cyt_trans-like"/>
</dbReference>
<dbReference type="GO" id="GO:0009244">
    <property type="term" value="P:lipopolysaccharide core region biosynthetic process"/>
    <property type="evidence" value="ECO:0007669"/>
    <property type="project" value="UniProtKB-UniPathway"/>
</dbReference>
<evidence type="ECO:0000256" key="6">
    <source>
        <dbReference type="ARBA" id="ARBA00022695"/>
    </source>
</evidence>
<evidence type="ECO:0000256" key="5">
    <source>
        <dbReference type="ARBA" id="ARBA00022679"/>
    </source>
</evidence>
<comment type="similarity">
    <text evidence="15 16">In the C-terminal section; belongs to the cytidylyltransferase family.</text>
</comment>
<keyword evidence="5 16" id="KW-0808">Transferase</keyword>
<dbReference type="InterPro" id="IPR011914">
    <property type="entry name" value="RfaE_dom_II"/>
</dbReference>
<dbReference type="STRING" id="797277.SAMN05216198_2466"/>
<dbReference type="PANTHER" id="PTHR46969:SF1">
    <property type="entry name" value="BIFUNCTIONAL PROTEIN HLDE"/>
    <property type="match status" value="1"/>
</dbReference>
<feature type="domain" description="Cytidyltransferase-like" evidence="18">
    <location>
        <begin position="347"/>
        <end position="471"/>
    </location>
</feature>
<dbReference type="EMBL" id="LT629748">
    <property type="protein sequence ID" value="SDS66421.1"/>
    <property type="molecule type" value="Genomic_DNA"/>
</dbReference>
<dbReference type="NCBIfam" id="TIGR00125">
    <property type="entry name" value="cyt_tran_rel"/>
    <property type="match status" value="1"/>
</dbReference>
<evidence type="ECO:0000313" key="20">
    <source>
        <dbReference type="Proteomes" id="UP000243426"/>
    </source>
</evidence>
<dbReference type="SUPFAM" id="SSF53613">
    <property type="entry name" value="Ribokinase-like"/>
    <property type="match status" value="1"/>
</dbReference>
<organism evidence="19 20">
    <name type="scientific">Halopseudomonas litoralis</name>
    <dbReference type="NCBI Taxonomy" id="797277"/>
    <lineage>
        <taxon>Bacteria</taxon>
        <taxon>Pseudomonadati</taxon>
        <taxon>Pseudomonadota</taxon>
        <taxon>Gammaproteobacteria</taxon>
        <taxon>Pseudomonadales</taxon>
        <taxon>Pseudomonadaceae</taxon>
        <taxon>Halopseudomonas</taxon>
    </lineage>
</organism>
<dbReference type="InterPro" id="IPR011913">
    <property type="entry name" value="RfaE_dom_I"/>
</dbReference>
<evidence type="ECO:0000256" key="9">
    <source>
        <dbReference type="ARBA" id="ARBA00022840"/>
    </source>
</evidence>
<keyword evidence="10 16" id="KW-0511">Multifunctional enzyme</keyword>
<gene>
    <name evidence="16" type="primary">hldE</name>
    <name evidence="19" type="ORF">SAMN05216198_2466</name>
</gene>
<comment type="function">
    <text evidence="1 16">Catalyzes the phosphorylation of D-glycero-D-manno-heptose 7-phosphate at the C-1 position to selectively form D-glycero-beta-D-manno-heptose-1,7-bisphosphate.</text>
</comment>
<evidence type="ECO:0000256" key="8">
    <source>
        <dbReference type="ARBA" id="ARBA00022777"/>
    </source>
</evidence>
<dbReference type="Pfam" id="PF00294">
    <property type="entry name" value="PfkB"/>
    <property type="match status" value="1"/>
</dbReference>
<dbReference type="NCBIfam" id="NF008454">
    <property type="entry name" value="PRK11316.1"/>
    <property type="match status" value="1"/>
</dbReference>
<dbReference type="GO" id="GO:0033786">
    <property type="term" value="F:heptose-1-phosphate adenylyltransferase activity"/>
    <property type="evidence" value="ECO:0007669"/>
    <property type="project" value="UniProtKB-UniRule"/>
</dbReference>
<dbReference type="GO" id="GO:0097171">
    <property type="term" value="P:ADP-L-glycero-beta-D-manno-heptose biosynthetic process"/>
    <property type="evidence" value="ECO:0007669"/>
    <property type="project" value="UniProtKB-UniPathway"/>
</dbReference>
<comment type="similarity">
    <text evidence="14 16">In the N-terminal section; belongs to the carbohydrate kinase PfkB family.</text>
</comment>
<dbReference type="PROSITE" id="PS00583">
    <property type="entry name" value="PFKB_KINASES_1"/>
    <property type="match status" value="1"/>
</dbReference>
<dbReference type="GO" id="GO:0005524">
    <property type="term" value="F:ATP binding"/>
    <property type="evidence" value="ECO:0007669"/>
    <property type="project" value="UniProtKB-UniRule"/>
</dbReference>
<comment type="subunit">
    <text evidence="4 16">Homodimer.</text>
</comment>
<dbReference type="InterPro" id="IPR029056">
    <property type="entry name" value="Ribokinase-like"/>
</dbReference>
<evidence type="ECO:0000256" key="14">
    <source>
        <dbReference type="ARBA" id="ARBA00060955"/>
    </source>
</evidence>
<evidence type="ECO:0000256" key="7">
    <source>
        <dbReference type="ARBA" id="ARBA00022741"/>
    </source>
</evidence>
<dbReference type="Gene3D" id="3.40.50.620">
    <property type="entry name" value="HUPs"/>
    <property type="match status" value="1"/>
</dbReference>
<evidence type="ECO:0000259" key="17">
    <source>
        <dbReference type="Pfam" id="PF00294"/>
    </source>
</evidence>
<dbReference type="FunFam" id="3.40.1190.20:FF:000002">
    <property type="entry name" value="Bifunctional protein HldE"/>
    <property type="match status" value="1"/>
</dbReference>
<evidence type="ECO:0000256" key="4">
    <source>
        <dbReference type="ARBA" id="ARBA00011738"/>
    </source>
</evidence>
<evidence type="ECO:0000259" key="18">
    <source>
        <dbReference type="Pfam" id="PF01467"/>
    </source>
</evidence>
<evidence type="ECO:0000313" key="19">
    <source>
        <dbReference type="EMBL" id="SDS66421.1"/>
    </source>
</evidence>
<feature type="region of interest" description="Cytidylyltransferase" evidence="16">
    <location>
        <begin position="347"/>
        <end position="484"/>
    </location>
</feature>
<dbReference type="CDD" id="cd01172">
    <property type="entry name" value="RfaE_like"/>
    <property type="match status" value="1"/>
</dbReference>
<dbReference type="InterPro" id="IPR011611">
    <property type="entry name" value="PfkB_dom"/>
</dbReference>
<evidence type="ECO:0000256" key="15">
    <source>
        <dbReference type="ARBA" id="ARBA00061122"/>
    </source>
</evidence>
<feature type="binding site" evidence="16">
    <location>
        <begin position="198"/>
        <end position="201"/>
    </location>
    <ligand>
        <name>ATP</name>
        <dbReference type="ChEBI" id="CHEBI:30616"/>
    </ligand>
</feature>
<dbReference type="Gene3D" id="3.40.1190.20">
    <property type="match status" value="1"/>
</dbReference>
<keyword evidence="7 16" id="KW-0547">Nucleotide-binding</keyword>
<keyword evidence="11 16" id="KW-0119">Carbohydrate metabolism</keyword>
<proteinExistence type="inferred from homology"/>
<evidence type="ECO:0000256" key="12">
    <source>
        <dbReference type="ARBA" id="ARBA00047428"/>
    </source>
</evidence>
<keyword evidence="8 16" id="KW-0418">Kinase</keyword>
<evidence type="ECO:0000256" key="2">
    <source>
        <dbReference type="ARBA" id="ARBA00003753"/>
    </source>
</evidence>
<dbReference type="EC" id="2.7.1.167" evidence="16"/>
<dbReference type="GO" id="GO:0016773">
    <property type="term" value="F:phosphotransferase activity, alcohol group as acceptor"/>
    <property type="evidence" value="ECO:0007669"/>
    <property type="project" value="InterPro"/>
</dbReference>